<comment type="subcellular location">
    <subcellularLocation>
        <location evidence="2 23">Secreted</location>
    </subcellularLocation>
</comment>
<comment type="similarity">
    <text evidence="3 22">Belongs to the phospholipase A2 family.</text>
</comment>
<dbReference type="CDD" id="cd00125">
    <property type="entry name" value="PLA2c"/>
    <property type="match status" value="1"/>
</dbReference>
<reference evidence="25" key="2">
    <citation type="submission" date="2025-08" db="UniProtKB">
        <authorList>
            <consortium name="Ensembl"/>
        </authorList>
    </citation>
    <scope>IDENTIFICATION</scope>
</reference>
<dbReference type="InterPro" id="IPR001211">
    <property type="entry name" value="PLA2"/>
</dbReference>
<comment type="cofactor">
    <cofactor evidence="20">
        <name>Ca(2+)</name>
        <dbReference type="ChEBI" id="CHEBI:29108"/>
    </cofactor>
    <text evidence="20">Binds 1 Ca(2+) ion per subunit.</text>
</comment>
<dbReference type="SMART" id="SM00085">
    <property type="entry name" value="PA2c"/>
    <property type="match status" value="1"/>
</dbReference>
<evidence type="ECO:0000256" key="20">
    <source>
        <dbReference type="PIRSR" id="PIRSR601211-2"/>
    </source>
</evidence>
<evidence type="ECO:0000256" key="22">
    <source>
        <dbReference type="RuleBase" id="RU003654"/>
    </source>
</evidence>
<evidence type="ECO:0000256" key="4">
    <source>
        <dbReference type="ARBA" id="ARBA00011852"/>
    </source>
</evidence>
<dbReference type="InterPro" id="IPR036444">
    <property type="entry name" value="PLipase_A2_dom_sf"/>
</dbReference>
<evidence type="ECO:0000313" key="25">
    <source>
        <dbReference type="Ensembl" id="ENSBGRP00000041946.1"/>
    </source>
</evidence>
<dbReference type="PRINTS" id="PR00389">
    <property type="entry name" value="PHPHLIPASEA2"/>
</dbReference>
<dbReference type="GO" id="GO:0047498">
    <property type="term" value="F:calcium-dependent phospholipase A2 activity"/>
    <property type="evidence" value="ECO:0007669"/>
    <property type="project" value="TreeGrafter"/>
</dbReference>
<dbReference type="GO" id="GO:0048146">
    <property type="term" value="P:positive regulation of fibroblast proliferation"/>
    <property type="evidence" value="ECO:0007669"/>
    <property type="project" value="TreeGrafter"/>
</dbReference>
<dbReference type="Gene3D" id="1.20.90.10">
    <property type="entry name" value="Phospholipase A2 domain"/>
    <property type="match status" value="1"/>
</dbReference>
<keyword evidence="10 23" id="KW-0443">Lipid metabolism</keyword>
<comment type="catalytic activity">
    <reaction evidence="12">
        <text>N,1-dihexadecanoyl-2-(9Z,12Z-octadecadienoyl)-sn-glycero-3-phosphoethanolamine + H2O = N,1-dihexadecanoyl-sn-glycero-3-phosphoethanolamine + (9Z,12Z)-octadecadienoate + H(+)</text>
        <dbReference type="Rhea" id="RHEA:56424"/>
        <dbReference type="ChEBI" id="CHEBI:15377"/>
        <dbReference type="ChEBI" id="CHEBI:15378"/>
        <dbReference type="ChEBI" id="CHEBI:30245"/>
        <dbReference type="ChEBI" id="CHEBI:85334"/>
        <dbReference type="ChEBI" id="CHEBI:85335"/>
    </reaction>
    <physiologicalReaction direction="left-to-right" evidence="12">
        <dbReference type="Rhea" id="RHEA:56425"/>
    </physiologicalReaction>
</comment>
<comment type="catalytic activity">
    <reaction evidence="13">
        <text>1-hexadecanoyl-2-(9Z-octadecenoyl)-sn-glycero-3-phospho-(1'-sn-glycerol) + H2O = 1-hexadecanoyl-sn-glycero-3-phospho-(1'-sn-glycerol) + (9Z)-octadecenoate + H(+)</text>
        <dbReference type="Rhea" id="RHEA:40919"/>
        <dbReference type="ChEBI" id="CHEBI:15377"/>
        <dbReference type="ChEBI" id="CHEBI:15378"/>
        <dbReference type="ChEBI" id="CHEBI:30823"/>
        <dbReference type="ChEBI" id="CHEBI:72841"/>
        <dbReference type="ChEBI" id="CHEBI:75158"/>
    </reaction>
    <physiologicalReaction direction="left-to-right" evidence="13">
        <dbReference type="Rhea" id="RHEA:40920"/>
    </physiologicalReaction>
</comment>
<dbReference type="GO" id="GO:0005509">
    <property type="term" value="F:calcium ion binding"/>
    <property type="evidence" value="ECO:0007669"/>
    <property type="project" value="InterPro"/>
</dbReference>
<dbReference type="GeneTree" id="ENSGT00940000154885"/>
<dbReference type="GO" id="GO:0006633">
    <property type="term" value="P:fatty acid biosynthetic process"/>
    <property type="evidence" value="ECO:0007669"/>
    <property type="project" value="TreeGrafter"/>
</dbReference>
<comment type="catalytic activity">
    <reaction evidence="1 23">
        <text>a 1,2-diacyl-sn-glycero-3-phosphocholine + H2O = a 1-acyl-sn-glycero-3-phosphocholine + a fatty acid + H(+)</text>
        <dbReference type="Rhea" id="RHEA:15801"/>
        <dbReference type="ChEBI" id="CHEBI:15377"/>
        <dbReference type="ChEBI" id="CHEBI:15378"/>
        <dbReference type="ChEBI" id="CHEBI:28868"/>
        <dbReference type="ChEBI" id="CHEBI:57643"/>
        <dbReference type="ChEBI" id="CHEBI:58168"/>
        <dbReference type="EC" id="3.1.1.4"/>
    </reaction>
</comment>
<name>A0A8B9Z2E3_BOSMU</name>
<reference evidence="25" key="3">
    <citation type="submission" date="2025-09" db="UniProtKB">
        <authorList>
            <consortium name="Ensembl"/>
        </authorList>
    </citation>
    <scope>IDENTIFICATION</scope>
</reference>
<dbReference type="GO" id="GO:0005543">
    <property type="term" value="F:phospholipid binding"/>
    <property type="evidence" value="ECO:0007669"/>
    <property type="project" value="TreeGrafter"/>
</dbReference>
<comment type="catalytic activity">
    <reaction evidence="15">
        <text>1,2-dihexadecanoyl-sn-glycero-3-phosphocholine + H2O = 1-hexadecanoyl-sn-glycero-3-phosphocholine + hexadecanoate + H(+)</text>
        <dbReference type="Rhea" id="RHEA:41223"/>
        <dbReference type="ChEBI" id="CHEBI:7896"/>
        <dbReference type="ChEBI" id="CHEBI:15377"/>
        <dbReference type="ChEBI" id="CHEBI:15378"/>
        <dbReference type="ChEBI" id="CHEBI:72998"/>
        <dbReference type="ChEBI" id="CHEBI:72999"/>
    </reaction>
    <physiologicalReaction direction="left-to-right" evidence="15">
        <dbReference type="Rhea" id="RHEA:41224"/>
    </physiologicalReaction>
</comment>
<evidence type="ECO:0000256" key="8">
    <source>
        <dbReference type="ARBA" id="ARBA00022801"/>
    </source>
</evidence>
<keyword evidence="6 23" id="KW-0964">Secreted</keyword>
<feature type="binding site" evidence="20">
    <location>
        <position position="107"/>
    </location>
    <ligand>
        <name>Ca(2+)</name>
        <dbReference type="ChEBI" id="CHEBI:29108"/>
    </ligand>
</feature>
<dbReference type="PROSITE" id="PS00118">
    <property type="entry name" value="PA2_HIS"/>
    <property type="match status" value="1"/>
</dbReference>
<comment type="catalytic activity">
    <reaction evidence="17">
        <text>1-hexadecanoyl-2-(9Z-octadecenoyl)-sn-glycero-3-phosphocholine + H2O = 1-hexadecanoyl-sn-glycero-3-phosphocholine + (9Z)-octadecenoate + H(+)</text>
        <dbReference type="Rhea" id="RHEA:38779"/>
        <dbReference type="ChEBI" id="CHEBI:15377"/>
        <dbReference type="ChEBI" id="CHEBI:15378"/>
        <dbReference type="ChEBI" id="CHEBI:30823"/>
        <dbReference type="ChEBI" id="CHEBI:72998"/>
        <dbReference type="ChEBI" id="CHEBI:73001"/>
    </reaction>
    <physiologicalReaction direction="left-to-right" evidence="17">
        <dbReference type="Rhea" id="RHEA:38780"/>
    </physiologicalReaction>
</comment>
<dbReference type="FunFam" id="1.20.90.10:FF:000011">
    <property type="entry name" value="Phospholipase A(2)"/>
    <property type="match status" value="1"/>
</dbReference>
<evidence type="ECO:0000256" key="18">
    <source>
        <dbReference type="ARBA" id="ARBA00049039"/>
    </source>
</evidence>
<dbReference type="InterPro" id="IPR033113">
    <property type="entry name" value="PLA2_histidine"/>
</dbReference>
<proteinExistence type="inferred from homology"/>
<evidence type="ECO:0000256" key="10">
    <source>
        <dbReference type="ARBA" id="ARBA00023098"/>
    </source>
</evidence>
<evidence type="ECO:0000256" key="12">
    <source>
        <dbReference type="ARBA" id="ARBA00047535"/>
    </source>
</evidence>
<keyword evidence="7 20" id="KW-0479">Metal-binding</keyword>
<evidence type="ECO:0000256" key="23">
    <source>
        <dbReference type="RuleBase" id="RU361236"/>
    </source>
</evidence>
<evidence type="ECO:0000256" key="11">
    <source>
        <dbReference type="ARBA" id="ARBA00023157"/>
    </source>
</evidence>
<evidence type="ECO:0000256" key="21">
    <source>
        <dbReference type="PIRSR" id="PIRSR601211-3"/>
    </source>
</evidence>
<dbReference type="InterPro" id="IPR016090">
    <property type="entry name" value="PLA2-like_dom"/>
</dbReference>
<comment type="catalytic activity">
    <reaction evidence="18">
        <text>1-hexadecanoyl-2-(9Z,12Z-octadecadienoyl)-sn-glycero-3-phosphoethanolamine + H2O = 1-hexadecanoyl-sn-glycero-3-phosphoethanolamine + (9Z,12Z)-octadecadienoate + H(+)</text>
        <dbReference type="Rhea" id="RHEA:40815"/>
        <dbReference type="ChEBI" id="CHEBI:15377"/>
        <dbReference type="ChEBI" id="CHEBI:15378"/>
        <dbReference type="ChEBI" id="CHEBI:30245"/>
        <dbReference type="ChEBI" id="CHEBI:73004"/>
        <dbReference type="ChEBI" id="CHEBI:73008"/>
    </reaction>
    <physiologicalReaction direction="left-to-right" evidence="18">
        <dbReference type="Rhea" id="RHEA:40816"/>
    </physiologicalReaction>
</comment>
<keyword evidence="8 23" id="KW-0378">Hydrolase</keyword>
<dbReference type="GO" id="GO:0016042">
    <property type="term" value="P:lipid catabolic process"/>
    <property type="evidence" value="ECO:0007669"/>
    <property type="project" value="InterPro"/>
</dbReference>
<dbReference type="PROSITE" id="PS00119">
    <property type="entry name" value="PA2_ASP"/>
    <property type="match status" value="1"/>
</dbReference>
<dbReference type="PANTHER" id="PTHR11716:SF94">
    <property type="entry name" value="PHOSPHOLIPASE A2"/>
    <property type="match status" value="1"/>
</dbReference>
<evidence type="ECO:0000256" key="6">
    <source>
        <dbReference type="ARBA" id="ARBA00022525"/>
    </source>
</evidence>
<evidence type="ECO:0000256" key="13">
    <source>
        <dbReference type="ARBA" id="ARBA00048015"/>
    </source>
</evidence>
<keyword evidence="26" id="KW-1185">Reference proteome</keyword>
<evidence type="ECO:0000256" key="3">
    <source>
        <dbReference type="ARBA" id="ARBA00007056"/>
    </source>
</evidence>
<evidence type="ECO:0000256" key="19">
    <source>
        <dbReference type="PIRSR" id="PIRSR601211-1"/>
    </source>
</evidence>
<dbReference type="Proteomes" id="UP000694520">
    <property type="component" value="Chromosome 16"/>
</dbReference>
<keyword evidence="9 20" id="KW-0106">Calcium</keyword>
<comment type="subunit">
    <text evidence="4">Monomer or homodimer.</text>
</comment>
<dbReference type="SUPFAM" id="SSF48619">
    <property type="entry name" value="Phospholipase A2, PLA2"/>
    <property type="match status" value="1"/>
</dbReference>
<evidence type="ECO:0000256" key="16">
    <source>
        <dbReference type="ARBA" id="ARBA00048373"/>
    </source>
</evidence>
<evidence type="ECO:0000256" key="5">
    <source>
        <dbReference type="ARBA" id="ARBA00013278"/>
    </source>
</evidence>
<sequence>MLPSSGRTLQHKRSLQRFNLPAGVKPSLPLVLYRLVLYSCNHLKIIFNKHEEKTYCFQATGPVPLRAGHLKQPHLFQGSKFRLTCCPTHAPASALFLPFSRCCQTHDNCYKQAKKLDSCKVLVDNPYTNNYSYSCSNNEITCSSENNACEAFICNCDRNAAICFSKVPYNKEHKNLDKKNC</sequence>
<evidence type="ECO:0000256" key="14">
    <source>
        <dbReference type="ARBA" id="ARBA00048221"/>
    </source>
</evidence>
<keyword evidence="11 21" id="KW-1015">Disulfide bond</keyword>
<comment type="catalytic activity">
    <reaction evidence="16">
        <text>1-hexadecanoyl-2-(5Z,8Z,11Z,14Z-eicosatetraenoyl)-sn-glycero-3-phosphocholine + H2O = 1-hexadecanoyl-sn-glycero-3-phosphocholine + (5Z,8Z,11Z,14Z)-eicosatetraenoate + H(+)</text>
        <dbReference type="Rhea" id="RHEA:40427"/>
        <dbReference type="ChEBI" id="CHEBI:15377"/>
        <dbReference type="ChEBI" id="CHEBI:15378"/>
        <dbReference type="ChEBI" id="CHEBI:32395"/>
        <dbReference type="ChEBI" id="CHEBI:72998"/>
        <dbReference type="ChEBI" id="CHEBI:73003"/>
    </reaction>
    <physiologicalReaction direction="left-to-right" evidence="16">
        <dbReference type="Rhea" id="RHEA:40428"/>
    </physiologicalReaction>
</comment>
<evidence type="ECO:0000256" key="1">
    <source>
        <dbReference type="ARBA" id="ARBA00001604"/>
    </source>
</evidence>
<evidence type="ECO:0000256" key="9">
    <source>
        <dbReference type="ARBA" id="ARBA00022837"/>
    </source>
</evidence>
<dbReference type="GO" id="GO:0005576">
    <property type="term" value="C:extracellular region"/>
    <property type="evidence" value="ECO:0007669"/>
    <property type="project" value="UniProtKB-SubCell"/>
</dbReference>
<dbReference type="Ensembl" id="ENSBGRT00000048652.1">
    <property type="protein sequence ID" value="ENSBGRP00000041946.1"/>
    <property type="gene ID" value="ENSBGRG00000026299.1"/>
</dbReference>
<dbReference type="GO" id="GO:0006644">
    <property type="term" value="P:phospholipid metabolic process"/>
    <property type="evidence" value="ECO:0007669"/>
    <property type="project" value="InterPro"/>
</dbReference>
<feature type="disulfide bond" evidence="21">
    <location>
        <begin position="102"/>
        <end position="163"/>
    </location>
</feature>
<evidence type="ECO:0000313" key="26">
    <source>
        <dbReference type="Proteomes" id="UP000694520"/>
    </source>
</evidence>
<dbReference type="GO" id="GO:0050482">
    <property type="term" value="P:arachidonate secretion"/>
    <property type="evidence" value="ECO:0007669"/>
    <property type="project" value="InterPro"/>
</dbReference>
<feature type="active site" evidence="19">
    <location>
        <position position="157"/>
    </location>
</feature>
<feature type="domain" description="Phospholipase A2-like central" evidence="24">
    <location>
        <begin position="74"/>
        <end position="181"/>
    </location>
</feature>
<comment type="catalytic activity">
    <reaction evidence="14">
        <text>N-hexadecanoyl-1,2-di-(9Z-octadecenoyl)-sn-glycero-3-phosphoethanolamine + H2O = N-hexadecanoyl-1-(9Z-octadecenoyl)-sn-glycero-3-phosphoethanolamine + (9Z)-octadecenoate + H(+)</text>
        <dbReference type="Rhea" id="RHEA:45424"/>
        <dbReference type="ChEBI" id="CHEBI:15377"/>
        <dbReference type="ChEBI" id="CHEBI:15378"/>
        <dbReference type="ChEBI" id="CHEBI:30823"/>
        <dbReference type="ChEBI" id="CHEBI:78097"/>
        <dbReference type="ChEBI" id="CHEBI:85217"/>
    </reaction>
    <physiologicalReaction direction="left-to-right" evidence="14">
        <dbReference type="Rhea" id="RHEA:45425"/>
    </physiologicalReaction>
</comment>
<feature type="disulfide bond" evidence="21">
    <location>
        <begin position="119"/>
        <end position="149"/>
    </location>
</feature>
<evidence type="ECO:0000256" key="15">
    <source>
        <dbReference type="ARBA" id="ARBA00048227"/>
    </source>
</evidence>
<evidence type="ECO:0000259" key="24">
    <source>
        <dbReference type="SMART" id="SM00085"/>
    </source>
</evidence>
<feature type="disulfide bond" evidence="21">
    <location>
        <begin position="142"/>
        <end position="154"/>
    </location>
</feature>
<reference evidence="25" key="1">
    <citation type="submission" date="2019-05" db="EMBL/GenBank/DDBJ databases">
        <authorList>
            <person name="Zhang S."/>
            <person name="Liu J."/>
        </authorList>
    </citation>
    <scope>NUCLEOTIDE SEQUENCE [LARGE SCALE GENOMIC DNA]</scope>
</reference>
<dbReference type="AlphaFoldDB" id="A0A8B9Z2E3"/>
<dbReference type="GO" id="GO:0005102">
    <property type="term" value="F:signaling receptor binding"/>
    <property type="evidence" value="ECO:0007669"/>
    <property type="project" value="UniProtKB-ARBA"/>
</dbReference>
<accession>A0A8B9Z2E3</accession>
<dbReference type="InterPro" id="IPR033112">
    <property type="entry name" value="PLA2_Asp_AS"/>
</dbReference>
<dbReference type="PANTHER" id="PTHR11716">
    <property type="entry name" value="PHOSPHOLIPASE A2 FAMILY MEMBER"/>
    <property type="match status" value="1"/>
</dbReference>
<protein>
    <recommendedName>
        <fullName evidence="5 23">Phospholipase A2</fullName>
        <ecNumber evidence="5 23">3.1.1.4</ecNumber>
    </recommendedName>
</protein>
<feature type="active site" evidence="19">
    <location>
        <position position="106"/>
    </location>
</feature>
<dbReference type="EC" id="3.1.1.4" evidence="5 23"/>
<evidence type="ECO:0000256" key="7">
    <source>
        <dbReference type="ARBA" id="ARBA00022723"/>
    </source>
</evidence>
<evidence type="ECO:0000256" key="17">
    <source>
        <dbReference type="ARBA" id="ARBA00048699"/>
    </source>
</evidence>
<organism evidence="25 26">
    <name type="scientific">Bos mutus grunniens</name>
    <name type="common">Wild yak</name>
    <name type="synonym">Bos grunniens</name>
    <dbReference type="NCBI Taxonomy" id="30521"/>
    <lineage>
        <taxon>Eukaryota</taxon>
        <taxon>Metazoa</taxon>
        <taxon>Chordata</taxon>
        <taxon>Craniata</taxon>
        <taxon>Vertebrata</taxon>
        <taxon>Euteleostomi</taxon>
        <taxon>Mammalia</taxon>
        <taxon>Eutheria</taxon>
        <taxon>Laurasiatheria</taxon>
        <taxon>Artiodactyla</taxon>
        <taxon>Ruminantia</taxon>
        <taxon>Pecora</taxon>
        <taxon>Bovidae</taxon>
        <taxon>Bovinae</taxon>
        <taxon>Bos</taxon>
    </lineage>
</organism>
<dbReference type="Pfam" id="PF00068">
    <property type="entry name" value="Phospholip_A2_1"/>
    <property type="match status" value="1"/>
</dbReference>
<feature type="disulfide bond" evidence="21">
    <location>
        <begin position="109"/>
        <end position="156"/>
    </location>
</feature>
<evidence type="ECO:0000256" key="2">
    <source>
        <dbReference type="ARBA" id="ARBA00004613"/>
    </source>
</evidence>